<sequence>MYDRGTHLCEPVNICPLVEHMPAYALSITECLRTLSLKALGSVSQVILGSIPIPLSLAIHVRYLCIYQWVHQHIYDLHPSFHLQEQKEPFPPTKENQEDLLVPLDTPFPPTLPDFSLCARDREKEHR</sequence>
<name>A0AAV6MMM5_9ROSI</name>
<reference evidence="2 3" key="1">
    <citation type="journal article" date="2021" name="Hortic Res">
        <title>The domestication of Cucurbita argyrosperma as revealed by the genome of its wild relative.</title>
        <authorList>
            <person name="Barrera-Redondo J."/>
            <person name="Sanchez-de la Vega G."/>
            <person name="Aguirre-Liguori J.A."/>
            <person name="Castellanos-Morales G."/>
            <person name="Gutierrez-Guerrero Y.T."/>
            <person name="Aguirre-Dugua X."/>
            <person name="Aguirre-Planter E."/>
            <person name="Tenaillon M.I."/>
            <person name="Lira-Saade R."/>
            <person name="Eguiarte L.E."/>
        </authorList>
    </citation>
    <scope>NUCLEOTIDE SEQUENCE [LARGE SCALE GENOMIC DNA]</scope>
    <source>
        <strain evidence="2">JBR-2021</strain>
    </source>
</reference>
<dbReference type="EMBL" id="JAGKQH010000013">
    <property type="protein sequence ID" value="KAG6583637.1"/>
    <property type="molecule type" value="Genomic_DNA"/>
</dbReference>
<comment type="caution">
    <text evidence="2">The sequence shown here is derived from an EMBL/GenBank/DDBJ whole genome shotgun (WGS) entry which is preliminary data.</text>
</comment>
<evidence type="ECO:0000313" key="2">
    <source>
        <dbReference type="EMBL" id="KAG6583637.1"/>
    </source>
</evidence>
<protein>
    <submittedName>
        <fullName evidence="2">Uncharacterized protein</fullName>
    </submittedName>
</protein>
<gene>
    <name evidence="2" type="ORF">SDJN03_19569</name>
</gene>
<feature type="region of interest" description="Disordered" evidence="1">
    <location>
        <begin position="101"/>
        <end position="127"/>
    </location>
</feature>
<proteinExistence type="predicted"/>
<evidence type="ECO:0000256" key="1">
    <source>
        <dbReference type="SAM" id="MobiDB-lite"/>
    </source>
</evidence>
<accession>A0AAV6MMM5</accession>
<dbReference type="AlphaFoldDB" id="A0AAV6MMM5"/>
<dbReference type="Proteomes" id="UP000685013">
    <property type="component" value="Chromosome 13"/>
</dbReference>
<organism evidence="2 3">
    <name type="scientific">Cucurbita argyrosperma subsp. sororia</name>
    <dbReference type="NCBI Taxonomy" id="37648"/>
    <lineage>
        <taxon>Eukaryota</taxon>
        <taxon>Viridiplantae</taxon>
        <taxon>Streptophyta</taxon>
        <taxon>Embryophyta</taxon>
        <taxon>Tracheophyta</taxon>
        <taxon>Spermatophyta</taxon>
        <taxon>Magnoliopsida</taxon>
        <taxon>eudicotyledons</taxon>
        <taxon>Gunneridae</taxon>
        <taxon>Pentapetalae</taxon>
        <taxon>rosids</taxon>
        <taxon>fabids</taxon>
        <taxon>Cucurbitales</taxon>
        <taxon>Cucurbitaceae</taxon>
        <taxon>Cucurbiteae</taxon>
        <taxon>Cucurbita</taxon>
    </lineage>
</organism>
<evidence type="ECO:0000313" key="3">
    <source>
        <dbReference type="Proteomes" id="UP000685013"/>
    </source>
</evidence>
<feature type="non-terminal residue" evidence="2">
    <location>
        <position position="1"/>
    </location>
</feature>
<keyword evidence="3" id="KW-1185">Reference proteome</keyword>